<dbReference type="InParanoid" id="A0A024GSC9"/>
<protein>
    <submittedName>
        <fullName evidence="2">Uncharacterized protein</fullName>
    </submittedName>
</protein>
<keyword evidence="1" id="KW-0175">Coiled coil</keyword>
<evidence type="ECO:0000256" key="1">
    <source>
        <dbReference type="SAM" id="Coils"/>
    </source>
</evidence>
<dbReference type="EMBL" id="CAIX01000319">
    <property type="protein sequence ID" value="CCI49633.1"/>
    <property type="molecule type" value="Genomic_DNA"/>
</dbReference>
<keyword evidence="3" id="KW-1185">Reference proteome</keyword>
<feature type="coiled-coil region" evidence="1">
    <location>
        <begin position="54"/>
        <end position="88"/>
    </location>
</feature>
<proteinExistence type="predicted"/>
<evidence type="ECO:0000313" key="2">
    <source>
        <dbReference type="EMBL" id="CCI49633.1"/>
    </source>
</evidence>
<comment type="caution">
    <text evidence="2">The sequence shown here is derived from an EMBL/GenBank/DDBJ whole genome shotgun (WGS) entry which is preliminary data.</text>
</comment>
<organism evidence="2 3">
    <name type="scientific">Albugo candida</name>
    <dbReference type="NCBI Taxonomy" id="65357"/>
    <lineage>
        <taxon>Eukaryota</taxon>
        <taxon>Sar</taxon>
        <taxon>Stramenopiles</taxon>
        <taxon>Oomycota</taxon>
        <taxon>Peronosporomycetes</taxon>
        <taxon>Albuginales</taxon>
        <taxon>Albuginaceae</taxon>
        <taxon>Albugo</taxon>
    </lineage>
</organism>
<sequence>MRKDVNIRTSVTTSSCLSGGTSISRKKRKRKITTGNEIEAHYRFSTARKQHVRSSAFEDEIQSLKLQNEDLQAENRDLQADVTKLKQSQHLTLPTLVEVERDLDALNASYQESMAVRDALKHDILKKIATCLSKVRYLDRYSHFSTFLNEEFQKQEDQQIHEISELKPFNRNQDDAAGSEQDLSNVRFELLACKTQLDQLSESYVHTNSNINDYLDKISGQLEAVHHQVSWECSGTVNGSAISYRSSGNETCAQSTASRNLTRRSDTPAYHKLQEDVEMIRSDVRAVMRDLHVLKDRGINNSASQAEASDSRQMRNAAINRAPSCHEPQNMKSYCHVHGYPRFDLADQGRMDASCYLCQYFRLLGERKHGTTANTNHV</sequence>
<gene>
    <name evidence="2" type="ORF">BN9_109940</name>
</gene>
<dbReference type="Proteomes" id="UP000053237">
    <property type="component" value="Unassembled WGS sequence"/>
</dbReference>
<dbReference type="AlphaFoldDB" id="A0A024GSC9"/>
<accession>A0A024GSC9</accession>
<evidence type="ECO:0000313" key="3">
    <source>
        <dbReference type="Proteomes" id="UP000053237"/>
    </source>
</evidence>
<name>A0A024GSC9_9STRA</name>
<reference evidence="2 3" key="1">
    <citation type="submission" date="2012-05" db="EMBL/GenBank/DDBJ databases">
        <title>Recombination and specialization in a pathogen metapopulation.</title>
        <authorList>
            <person name="Gardiner A."/>
            <person name="Kemen E."/>
            <person name="Schultz-Larsen T."/>
            <person name="MacLean D."/>
            <person name="Van Oosterhout C."/>
            <person name="Jones J.D.G."/>
        </authorList>
    </citation>
    <scope>NUCLEOTIDE SEQUENCE [LARGE SCALE GENOMIC DNA]</scope>
    <source>
        <strain evidence="2 3">Ac Nc2</strain>
    </source>
</reference>